<dbReference type="GO" id="GO:0016491">
    <property type="term" value="F:oxidoreductase activity"/>
    <property type="evidence" value="ECO:0007669"/>
    <property type="project" value="UniProtKB-KW"/>
</dbReference>
<dbReference type="Gene3D" id="3.40.50.720">
    <property type="entry name" value="NAD(P)-binding Rossmann-like Domain"/>
    <property type="match status" value="1"/>
</dbReference>
<feature type="chain" id="PRO_5004736929" evidence="3">
    <location>
        <begin position="26"/>
        <end position="178"/>
    </location>
</feature>
<dbReference type="PANTHER" id="PTHR43180:SF66">
    <property type="entry name" value="SHORT-CHAIN DEHYDROGENASE_REDUCTASE FAMILY PROTEIN"/>
    <property type="match status" value="1"/>
</dbReference>
<dbReference type="PANTHER" id="PTHR43180">
    <property type="entry name" value="3-OXOACYL-(ACYL-CARRIER-PROTEIN) REDUCTASE (AFU_ORTHOLOGUE AFUA_6G11210)"/>
    <property type="match status" value="1"/>
</dbReference>
<dbReference type="InterPro" id="IPR002347">
    <property type="entry name" value="SDR_fam"/>
</dbReference>
<dbReference type="CDD" id="cd05233">
    <property type="entry name" value="SDR_c"/>
    <property type="match status" value="1"/>
</dbReference>
<keyword evidence="2" id="KW-0560">Oxidoreductase</keyword>
<accession>V5IBK3</accession>
<organism evidence="4">
    <name type="scientific">Ixodes ricinus</name>
    <name type="common">Common tick</name>
    <name type="synonym">Acarus ricinus</name>
    <dbReference type="NCBI Taxonomy" id="34613"/>
    <lineage>
        <taxon>Eukaryota</taxon>
        <taxon>Metazoa</taxon>
        <taxon>Ecdysozoa</taxon>
        <taxon>Arthropoda</taxon>
        <taxon>Chelicerata</taxon>
        <taxon>Arachnida</taxon>
        <taxon>Acari</taxon>
        <taxon>Parasitiformes</taxon>
        <taxon>Ixodida</taxon>
        <taxon>Ixodoidea</taxon>
        <taxon>Ixodidae</taxon>
        <taxon>Ixodinae</taxon>
        <taxon>Ixodes</taxon>
    </lineage>
</organism>
<feature type="signal peptide" evidence="3">
    <location>
        <begin position="1"/>
        <end position="25"/>
    </location>
</feature>
<dbReference type="PRINTS" id="PR00081">
    <property type="entry name" value="GDHRDH"/>
</dbReference>
<proteinExistence type="evidence at transcript level"/>
<evidence type="ECO:0000256" key="2">
    <source>
        <dbReference type="ARBA" id="ARBA00023002"/>
    </source>
</evidence>
<sequence length="178" mass="19404">MIHFFPLSRVRGCLLLCCLFNTFKAEETVVGNKVKLPKEVEDVLKLKEPLLTGKVAIVTGGASGIGRSVCQVLAREGAWVIIADISDTGSDVTLQLLKGNNHTAIHTDVSIRENVSNLFTMVEQLYGSVDIVVNSAGIVHNASLVTDVTEAAFDKVMSVNFMWHFPRHSSCCENDAEE</sequence>
<reference evidence="4" key="1">
    <citation type="journal article" date="2015" name="Sci. Rep.">
        <title>Tissue- and time-dependent transcription in Ixodes ricinus salivary glands and midguts when blood feeding on the vertebrate host.</title>
        <authorList>
            <person name="Kotsyfakis M."/>
            <person name="Schwarz A."/>
            <person name="Erhart J."/>
            <person name="Ribeiro J.M."/>
        </authorList>
    </citation>
    <scope>NUCLEOTIDE SEQUENCE</scope>
    <source>
        <tissue evidence="4">Salivary gland and midgut</tissue>
    </source>
</reference>
<evidence type="ECO:0000313" key="4">
    <source>
        <dbReference type="EMBL" id="JAB69181.1"/>
    </source>
</evidence>
<dbReference type="InterPro" id="IPR036291">
    <property type="entry name" value="NAD(P)-bd_dom_sf"/>
</dbReference>
<dbReference type="EMBL" id="GANP01015287">
    <property type="protein sequence ID" value="JAB69181.1"/>
    <property type="molecule type" value="mRNA"/>
</dbReference>
<name>V5IBK3_IXORI</name>
<protein>
    <submittedName>
        <fullName evidence="4">Putative conserved secreted protein</fullName>
    </submittedName>
</protein>
<comment type="similarity">
    <text evidence="1">Belongs to the short-chain dehydrogenases/reductases (SDR) family.</text>
</comment>
<dbReference type="SUPFAM" id="SSF51735">
    <property type="entry name" value="NAD(P)-binding Rossmann-fold domains"/>
    <property type="match status" value="1"/>
</dbReference>
<dbReference type="AlphaFoldDB" id="V5IBK3"/>
<evidence type="ECO:0000256" key="3">
    <source>
        <dbReference type="SAM" id="SignalP"/>
    </source>
</evidence>
<evidence type="ECO:0000256" key="1">
    <source>
        <dbReference type="ARBA" id="ARBA00006484"/>
    </source>
</evidence>
<dbReference type="Pfam" id="PF00106">
    <property type="entry name" value="adh_short"/>
    <property type="match status" value="1"/>
</dbReference>
<keyword evidence="3" id="KW-0732">Signal</keyword>